<evidence type="ECO:0000313" key="2">
    <source>
        <dbReference type="Proteomes" id="UP000749646"/>
    </source>
</evidence>
<reference evidence="1" key="1">
    <citation type="journal article" date="2020" name="Fungal Divers.">
        <title>Resolving the Mortierellaceae phylogeny through synthesis of multi-gene phylogenetics and phylogenomics.</title>
        <authorList>
            <person name="Vandepol N."/>
            <person name="Liber J."/>
            <person name="Desiro A."/>
            <person name="Na H."/>
            <person name="Kennedy M."/>
            <person name="Barry K."/>
            <person name="Grigoriev I.V."/>
            <person name="Miller A.N."/>
            <person name="O'Donnell K."/>
            <person name="Stajich J.E."/>
            <person name="Bonito G."/>
        </authorList>
    </citation>
    <scope>NUCLEOTIDE SEQUENCE</scope>
    <source>
        <strain evidence="1">MES-2147</strain>
    </source>
</reference>
<comment type="caution">
    <text evidence="1">The sequence shown here is derived from an EMBL/GenBank/DDBJ whole genome shotgun (WGS) entry which is preliminary data.</text>
</comment>
<keyword evidence="2" id="KW-1185">Reference proteome</keyword>
<protein>
    <submittedName>
        <fullName evidence="1">Uncharacterized protein</fullName>
    </submittedName>
</protein>
<name>A0A9P6MB21_9FUNG</name>
<dbReference type="Proteomes" id="UP000749646">
    <property type="component" value="Unassembled WGS sequence"/>
</dbReference>
<sequence length="255" mass="27548">MTPVSTASASNMVRSMLMTGTIASTFPTSNVSGIETSLATIRSSALTNMAPQHFDDKPTDTWIDSSTYGRPLATKGNVFPPIDSQMIVPTVSGNTLPESVQIQSLERTESIYSEYNGVSTVAKVGFAGTIGANSPQREGIVQAEPEHQYFYCQAEMSTPHGPFDQVNSVEGAYADNIGDISAPCQKLSMEGLRSLDSQHGRRNSCPSGFIKSFRTNLHITTDIPDFSGSQTTTPEEITIFVIFSINCKSTNKNRV</sequence>
<dbReference type="AlphaFoldDB" id="A0A9P6MB21"/>
<proteinExistence type="predicted"/>
<gene>
    <name evidence="1" type="ORF">BGZ65_009424</name>
</gene>
<accession>A0A9P6MB21</accession>
<evidence type="ECO:0000313" key="1">
    <source>
        <dbReference type="EMBL" id="KAF9985925.1"/>
    </source>
</evidence>
<dbReference type="EMBL" id="JAAAHW010003266">
    <property type="protein sequence ID" value="KAF9985925.1"/>
    <property type="molecule type" value="Genomic_DNA"/>
</dbReference>
<organism evidence="1 2">
    <name type="scientific">Modicella reniformis</name>
    <dbReference type="NCBI Taxonomy" id="1440133"/>
    <lineage>
        <taxon>Eukaryota</taxon>
        <taxon>Fungi</taxon>
        <taxon>Fungi incertae sedis</taxon>
        <taxon>Mucoromycota</taxon>
        <taxon>Mortierellomycotina</taxon>
        <taxon>Mortierellomycetes</taxon>
        <taxon>Mortierellales</taxon>
        <taxon>Mortierellaceae</taxon>
        <taxon>Modicella</taxon>
    </lineage>
</organism>